<accession>A0A1A8X0K2</accession>
<organism evidence="1 2">
    <name type="scientific">Plasmodium ovale curtisi</name>
    <dbReference type="NCBI Taxonomy" id="864141"/>
    <lineage>
        <taxon>Eukaryota</taxon>
        <taxon>Sar</taxon>
        <taxon>Alveolata</taxon>
        <taxon>Apicomplexa</taxon>
        <taxon>Aconoidasida</taxon>
        <taxon>Haemosporida</taxon>
        <taxon>Plasmodiidae</taxon>
        <taxon>Plasmodium</taxon>
        <taxon>Plasmodium (Plasmodium)</taxon>
    </lineage>
</organism>
<dbReference type="AlphaFoldDB" id="A0A1A8X0K2"/>
<evidence type="ECO:0000313" key="1">
    <source>
        <dbReference type="EMBL" id="SBS98765.1"/>
    </source>
</evidence>
<gene>
    <name evidence="1" type="ORF">POVCU1_048620</name>
</gene>
<dbReference type="EMBL" id="FLQV01000930">
    <property type="protein sequence ID" value="SBS98765.1"/>
    <property type="molecule type" value="Genomic_DNA"/>
</dbReference>
<protein>
    <recommendedName>
        <fullName evidence="3">PIR Superfamily Protein</fullName>
    </recommendedName>
</protein>
<evidence type="ECO:0008006" key="3">
    <source>
        <dbReference type="Google" id="ProtNLM"/>
    </source>
</evidence>
<reference evidence="2" key="1">
    <citation type="submission" date="2016-05" db="EMBL/GenBank/DDBJ databases">
        <authorList>
            <person name="Naeem Raeece"/>
        </authorList>
    </citation>
    <scope>NUCLEOTIDE SEQUENCE [LARGE SCALE GENOMIC DNA]</scope>
</reference>
<name>A0A1A8X0K2_PLAOA</name>
<proteinExistence type="predicted"/>
<feature type="non-terminal residue" evidence="1">
    <location>
        <position position="279"/>
    </location>
</feature>
<evidence type="ECO:0000313" key="2">
    <source>
        <dbReference type="Proteomes" id="UP000078546"/>
    </source>
</evidence>
<dbReference type="Proteomes" id="UP000078546">
    <property type="component" value="Unassembled WGS sequence"/>
</dbReference>
<sequence>MVTQNRYPRTSKFDKTILPSVLFLEFLYEDNKDVEALKKEIESSNAESDLTVNIPIFKSNFESLCANHEIVRKSKDENKYFRDVNYYLDLVNGIIKSITKFSPILKDKIINNNEDYWKKVPEVKYIDKCTRKTDLDSIRKRCILKQIHDLKIDKNIIQMQSKDYNNYLNEKWSEIIKYTNEHNENLFIKIENDYIGIIEKYENFLVSSDFICDAKLDELSADDITISTDIHSLINTISLDNISSNIAQGACYNKSYIDMLKTKTSTIQRVNNFLSIGIA</sequence>